<gene>
    <name evidence="2" type="ORF">HLUCCX10_13765</name>
</gene>
<feature type="transmembrane region" description="Helical" evidence="1">
    <location>
        <begin position="198"/>
        <end position="218"/>
    </location>
</feature>
<name>A0A0P8A628_9BACT</name>
<dbReference type="AlphaFoldDB" id="A0A0P8A628"/>
<sequence length="227" mass="26765">MRKLTDKELQAIQDSIRKKVLSSAEIIMEIYDHYVSHLQEYPKEEFEKQLLELDQKFTYSYCHRLQFELNNYVRTDIGKTQWMVIKKYFCFSRWLYLAGILAILFYVASLAKSEKELKLLFFSPLVLLIAMFIFLGVQWLRKILPIRKLFKGNGVSIESSFSKQFILRIHLPLSLINFIFYVPGFFPENIYSFLSSPSTIALITAIFVLYVISLLEVWKIKSKTALL</sequence>
<proteinExistence type="predicted"/>
<evidence type="ECO:0000256" key="1">
    <source>
        <dbReference type="SAM" id="Phobius"/>
    </source>
</evidence>
<feature type="transmembrane region" description="Helical" evidence="1">
    <location>
        <begin position="88"/>
        <end position="108"/>
    </location>
</feature>
<dbReference type="Proteomes" id="UP000050421">
    <property type="component" value="Unassembled WGS sequence"/>
</dbReference>
<evidence type="ECO:0000313" key="2">
    <source>
        <dbReference type="EMBL" id="KPQ13179.1"/>
    </source>
</evidence>
<dbReference type="EMBL" id="LJXT01000100">
    <property type="protein sequence ID" value="KPQ13179.1"/>
    <property type="molecule type" value="Genomic_DNA"/>
</dbReference>
<organism evidence="2 3">
    <name type="scientific">Algoriphagus marincola HL-49</name>
    <dbReference type="NCBI Taxonomy" id="1305737"/>
    <lineage>
        <taxon>Bacteria</taxon>
        <taxon>Pseudomonadati</taxon>
        <taxon>Bacteroidota</taxon>
        <taxon>Cytophagia</taxon>
        <taxon>Cytophagales</taxon>
        <taxon>Cyclobacteriaceae</taxon>
        <taxon>Algoriphagus</taxon>
    </lineage>
</organism>
<dbReference type="PATRIC" id="fig|1305737.6.peg.3459"/>
<protein>
    <submittedName>
        <fullName evidence="2">Uncharacterized protein</fullName>
    </submittedName>
</protein>
<feature type="transmembrane region" description="Helical" evidence="1">
    <location>
        <begin position="165"/>
        <end position="186"/>
    </location>
</feature>
<keyword evidence="1" id="KW-0472">Membrane</keyword>
<comment type="caution">
    <text evidence="2">The sequence shown here is derived from an EMBL/GenBank/DDBJ whole genome shotgun (WGS) entry which is preliminary data.</text>
</comment>
<reference evidence="2 3" key="1">
    <citation type="submission" date="2015-09" db="EMBL/GenBank/DDBJ databases">
        <title>Identification and resolution of microdiversity through metagenomic sequencing of parallel consortia.</title>
        <authorList>
            <person name="Nelson W.C."/>
            <person name="Romine M.F."/>
            <person name="Lindemann S.R."/>
        </authorList>
    </citation>
    <scope>NUCLEOTIDE SEQUENCE [LARGE SCALE GENOMIC DNA]</scope>
    <source>
        <strain evidence="2">HL-49</strain>
    </source>
</reference>
<dbReference type="STRING" id="1305737.GCA_000526355_01596"/>
<feature type="transmembrane region" description="Helical" evidence="1">
    <location>
        <begin position="120"/>
        <end position="144"/>
    </location>
</feature>
<keyword evidence="1" id="KW-1133">Transmembrane helix</keyword>
<accession>A0A0P8A628</accession>
<keyword evidence="1" id="KW-0812">Transmembrane</keyword>
<evidence type="ECO:0000313" key="3">
    <source>
        <dbReference type="Proteomes" id="UP000050421"/>
    </source>
</evidence>